<evidence type="ECO:0000256" key="2">
    <source>
        <dbReference type="SAM" id="Phobius"/>
    </source>
</evidence>
<comment type="caution">
    <text evidence="3">The sequence shown here is derived from an EMBL/GenBank/DDBJ whole genome shotgun (WGS) entry which is preliminary data.</text>
</comment>
<dbReference type="Gene3D" id="2.60.40.10">
    <property type="entry name" value="Immunoglobulins"/>
    <property type="match status" value="1"/>
</dbReference>
<evidence type="ECO:0008006" key="5">
    <source>
        <dbReference type="Google" id="ProtNLM"/>
    </source>
</evidence>
<dbReference type="RefSeq" id="WP_382404630.1">
    <property type="nucleotide sequence ID" value="NZ_JBHSWH010000001.1"/>
</dbReference>
<keyword evidence="4" id="KW-1185">Reference proteome</keyword>
<name>A0ABW2AM03_9MICO</name>
<feature type="region of interest" description="Disordered" evidence="1">
    <location>
        <begin position="201"/>
        <end position="228"/>
    </location>
</feature>
<evidence type="ECO:0000256" key="1">
    <source>
        <dbReference type="SAM" id="MobiDB-lite"/>
    </source>
</evidence>
<feature type="transmembrane region" description="Helical" evidence="2">
    <location>
        <begin position="7"/>
        <end position="24"/>
    </location>
</feature>
<dbReference type="EMBL" id="JBHSWH010000001">
    <property type="protein sequence ID" value="MFC6707968.1"/>
    <property type="molecule type" value="Genomic_DNA"/>
</dbReference>
<reference evidence="4" key="1">
    <citation type="journal article" date="2019" name="Int. J. Syst. Evol. Microbiol.">
        <title>The Global Catalogue of Microorganisms (GCM) 10K type strain sequencing project: providing services to taxonomists for standard genome sequencing and annotation.</title>
        <authorList>
            <consortium name="The Broad Institute Genomics Platform"/>
            <consortium name="The Broad Institute Genome Sequencing Center for Infectious Disease"/>
            <person name="Wu L."/>
            <person name="Ma J."/>
        </authorList>
    </citation>
    <scope>NUCLEOTIDE SEQUENCE [LARGE SCALE GENOMIC DNA]</scope>
    <source>
        <strain evidence="4">CCUG 58127</strain>
    </source>
</reference>
<organism evidence="3 4">
    <name type="scientific">Flexivirga alba</name>
    <dbReference type="NCBI Taxonomy" id="702742"/>
    <lineage>
        <taxon>Bacteria</taxon>
        <taxon>Bacillati</taxon>
        <taxon>Actinomycetota</taxon>
        <taxon>Actinomycetes</taxon>
        <taxon>Micrococcales</taxon>
        <taxon>Dermacoccaceae</taxon>
        <taxon>Flexivirga</taxon>
    </lineage>
</organism>
<protein>
    <recommendedName>
        <fullName evidence="5">DUF58 domain-containing protein</fullName>
    </recommendedName>
</protein>
<keyword evidence="2" id="KW-1133">Transmembrane helix</keyword>
<gene>
    <name evidence="3" type="ORF">ACFQDH_22710</name>
</gene>
<dbReference type="Proteomes" id="UP001596298">
    <property type="component" value="Unassembled WGS sequence"/>
</dbReference>
<dbReference type="InterPro" id="IPR013783">
    <property type="entry name" value="Ig-like_fold"/>
</dbReference>
<accession>A0ABW2AM03</accession>
<proteinExistence type="predicted"/>
<sequence>MTLTGRTALLAALGIVVVFVHPGLSTVFWWLLVVAALVGVDLWLAPSTTSLAAQRLPIRSVRLGETATSTLTLRNTGSRTLRGAVRDAWQPSAGARGERAPLRLGAGEQTRLVVELTPTRRGDRRADRLTTRTAGPLGLALRQRSVEVPGAIRALPAFPSRRHLPSRLERLRQIDGRSAVRIRGQGTEFDSSVTTSTGTTCAASTGARPHAASTRSCAPGNPNAIVGS</sequence>
<evidence type="ECO:0000313" key="3">
    <source>
        <dbReference type="EMBL" id="MFC6707968.1"/>
    </source>
</evidence>
<keyword evidence="2" id="KW-0812">Transmembrane</keyword>
<evidence type="ECO:0000313" key="4">
    <source>
        <dbReference type="Proteomes" id="UP001596298"/>
    </source>
</evidence>
<keyword evidence="2" id="KW-0472">Membrane</keyword>